<dbReference type="InterPro" id="IPR041692">
    <property type="entry name" value="HHH_9"/>
</dbReference>
<dbReference type="InterPro" id="IPR006641">
    <property type="entry name" value="YqgF/RNaseH-like_dom"/>
</dbReference>
<dbReference type="PANTHER" id="PTHR10724">
    <property type="entry name" value="30S RIBOSOMAL PROTEIN S1"/>
    <property type="match status" value="1"/>
</dbReference>
<gene>
    <name evidence="2" type="ORF">ILUMI_07046</name>
</gene>
<organism evidence="2 3">
    <name type="scientific">Ignelater luminosus</name>
    <name type="common">Cucubano</name>
    <name type="synonym">Pyrophorus luminosus</name>
    <dbReference type="NCBI Taxonomy" id="2038154"/>
    <lineage>
        <taxon>Eukaryota</taxon>
        <taxon>Metazoa</taxon>
        <taxon>Ecdysozoa</taxon>
        <taxon>Arthropoda</taxon>
        <taxon>Hexapoda</taxon>
        <taxon>Insecta</taxon>
        <taxon>Pterygota</taxon>
        <taxon>Neoptera</taxon>
        <taxon>Endopterygota</taxon>
        <taxon>Coleoptera</taxon>
        <taxon>Polyphaga</taxon>
        <taxon>Elateriformia</taxon>
        <taxon>Elateroidea</taxon>
        <taxon>Elateridae</taxon>
        <taxon>Agrypninae</taxon>
        <taxon>Pyrophorini</taxon>
        <taxon>Ignelater</taxon>
    </lineage>
</organism>
<evidence type="ECO:0000313" key="2">
    <source>
        <dbReference type="EMBL" id="KAF2899137.1"/>
    </source>
</evidence>
<sequence>MHIIASVIATDTDVLALLRKLRTETNFFIECKRSNTKKDASTTKSTKASKTAKLNNVDEEKFSTYFDFKISQKFIKPHQILAINRGEALKVLSVKVVVPDFVFNRFSNFCAYRWINKGNFNHTRKRILEMSVKDSYTRLVQPYIVREVRSEMKSKAEKASYEVFSTNLKQLLLMPPLKGRPILGIDPGYSNGCKMAVISETGSVLANAVVYPHKNKTDRDATILRNMLKDHNCSLIALGNGTACRETEAWLSDLLQNNTFAPLDVTYTIVNESGASIYSCSAEAKKEFSSLDPNIISAISLARRVQEPLAELVKVEPKHLGVGMYQHDLPKKQLEQALDEVVMECVSFVGVDLNTASQCLLKHIAGLTEKRAAQIIEYREKKGSFVSRKQLKEVKGIGPRVFEQCAGFLRVGPVTPNQSNEFYKNASTNRLDCTYIHPESYDVTLKVLKKLDLKLNDIGQQSFINAVKLKIPLLNSVELSSSLGSSVETINLILEALSKPLNFDLRSDCTQKPLFKKGLTSIYDLNVGCTVTGSVTNITHFGCFVDIGVGQDGLIHQSKLNGFNLQIGDKVEVKVINLEIDRKRIGLQTMNKL</sequence>
<dbReference type="InterPro" id="IPR012340">
    <property type="entry name" value="NA-bd_OB-fold"/>
</dbReference>
<dbReference type="GO" id="GO:0003735">
    <property type="term" value="F:structural constituent of ribosome"/>
    <property type="evidence" value="ECO:0007669"/>
    <property type="project" value="TreeGrafter"/>
</dbReference>
<dbReference type="FunFam" id="1.10.150.310:FF:000001">
    <property type="entry name" value="RNA-binding transcriptional accessory protein"/>
    <property type="match status" value="1"/>
</dbReference>
<dbReference type="SUPFAM" id="SSF53098">
    <property type="entry name" value="Ribonuclease H-like"/>
    <property type="match status" value="1"/>
</dbReference>
<dbReference type="CDD" id="cd05685">
    <property type="entry name" value="S1_Tex"/>
    <property type="match status" value="1"/>
</dbReference>
<dbReference type="InterPro" id="IPR050437">
    <property type="entry name" value="Ribos_protein_bS1-like"/>
</dbReference>
<dbReference type="GO" id="GO:0006412">
    <property type="term" value="P:translation"/>
    <property type="evidence" value="ECO:0007669"/>
    <property type="project" value="TreeGrafter"/>
</dbReference>
<dbReference type="InterPro" id="IPR044146">
    <property type="entry name" value="S1_Tex"/>
</dbReference>
<dbReference type="Pfam" id="PF17674">
    <property type="entry name" value="HHH_9"/>
    <property type="match status" value="1"/>
</dbReference>
<dbReference type="SMART" id="SM00316">
    <property type="entry name" value="S1"/>
    <property type="match status" value="1"/>
</dbReference>
<feature type="domain" description="S1 motif" evidence="1">
    <location>
        <begin position="528"/>
        <end position="590"/>
    </location>
</feature>
<dbReference type="FunFam" id="3.30.420.140:FF:000001">
    <property type="entry name" value="RNA-binding transcriptional accessory protein"/>
    <property type="match status" value="1"/>
</dbReference>
<keyword evidence="3" id="KW-1185">Reference proteome</keyword>
<dbReference type="Pfam" id="PF12836">
    <property type="entry name" value="HHH_3"/>
    <property type="match status" value="1"/>
</dbReference>
<dbReference type="InterPro" id="IPR003029">
    <property type="entry name" value="S1_domain"/>
</dbReference>
<dbReference type="PANTHER" id="PTHR10724:SF10">
    <property type="entry name" value="S1 RNA-BINDING DOMAIN-CONTAINING PROTEIN 1"/>
    <property type="match status" value="1"/>
</dbReference>
<dbReference type="GO" id="GO:0006139">
    <property type="term" value="P:nucleobase-containing compound metabolic process"/>
    <property type="evidence" value="ECO:0007669"/>
    <property type="project" value="InterPro"/>
</dbReference>
<dbReference type="GO" id="GO:0003729">
    <property type="term" value="F:mRNA binding"/>
    <property type="evidence" value="ECO:0007669"/>
    <property type="project" value="TreeGrafter"/>
</dbReference>
<dbReference type="SUPFAM" id="SSF158832">
    <property type="entry name" value="Tex N-terminal region-like"/>
    <property type="match status" value="1"/>
</dbReference>
<dbReference type="Gene3D" id="1.10.150.310">
    <property type="entry name" value="Tex RuvX-like domain-like"/>
    <property type="match status" value="1"/>
</dbReference>
<dbReference type="PROSITE" id="PS50126">
    <property type="entry name" value="S1"/>
    <property type="match status" value="1"/>
</dbReference>
<dbReference type="Pfam" id="PF16921">
    <property type="entry name" value="Tex_YqgF"/>
    <property type="match status" value="1"/>
</dbReference>
<dbReference type="Gene3D" id="1.10.3500.10">
    <property type="entry name" value="Tex N-terminal region-like"/>
    <property type="match status" value="1"/>
</dbReference>
<dbReference type="InterPro" id="IPR012337">
    <property type="entry name" value="RNaseH-like_sf"/>
</dbReference>
<protein>
    <recommendedName>
        <fullName evidence="1">S1 motif domain-containing protein</fullName>
    </recommendedName>
</protein>
<dbReference type="EMBL" id="VTPC01003033">
    <property type="protein sequence ID" value="KAF2899137.1"/>
    <property type="molecule type" value="Genomic_DNA"/>
</dbReference>
<comment type="caution">
    <text evidence="2">The sequence shown here is derived from an EMBL/GenBank/DDBJ whole genome shotgun (WGS) entry which is preliminary data.</text>
</comment>
<dbReference type="InterPro" id="IPR010994">
    <property type="entry name" value="RuvA_2-like"/>
</dbReference>
<dbReference type="InterPro" id="IPR032639">
    <property type="entry name" value="Tex_YqgF"/>
</dbReference>
<dbReference type="AlphaFoldDB" id="A0A8K0DA11"/>
<evidence type="ECO:0000313" key="3">
    <source>
        <dbReference type="Proteomes" id="UP000801492"/>
    </source>
</evidence>
<dbReference type="InterPro" id="IPR055179">
    <property type="entry name" value="Tex-like_central_region"/>
</dbReference>
<dbReference type="SUPFAM" id="SSF50249">
    <property type="entry name" value="Nucleic acid-binding proteins"/>
    <property type="match status" value="1"/>
</dbReference>
<dbReference type="OrthoDB" id="995477at2759"/>
<evidence type="ECO:0000259" key="1">
    <source>
        <dbReference type="PROSITE" id="PS50126"/>
    </source>
</evidence>
<dbReference type="SMART" id="SM00732">
    <property type="entry name" value="YqgFc"/>
    <property type="match status" value="1"/>
</dbReference>
<dbReference type="Pfam" id="PF00575">
    <property type="entry name" value="S1"/>
    <property type="match status" value="1"/>
</dbReference>
<dbReference type="Pfam" id="PF22706">
    <property type="entry name" value="Tex_central_region"/>
    <property type="match status" value="1"/>
</dbReference>
<dbReference type="Gene3D" id="3.30.420.140">
    <property type="entry name" value="YqgF/RNase H-like domain"/>
    <property type="match status" value="1"/>
</dbReference>
<dbReference type="SUPFAM" id="SSF47781">
    <property type="entry name" value="RuvA domain 2-like"/>
    <property type="match status" value="2"/>
</dbReference>
<dbReference type="InterPro" id="IPR023323">
    <property type="entry name" value="Tex-like_dom_sf"/>
</dbReference>
<dbReference type="Gene3D" id="2.40.50.140">
    <property type="entry name" value="Nucleic acid-binding proteins"/>
    <property type="match status" value="1"/>
</dbReference>
<reference evidence="2" key="1">
    <citation type="submission" date="2019-08" db="EMBL/GenBank/DDBJ databases">
        <title>The genome of the North American firefly Photinus pyralis.</title>
        <authorList>
            <consortium name="Photinus pyralis genome working group"/>
            <person name="Fallon T.R."/>
            <person name="Sander Lower S.E."/>
            <person name="Weng J.-K."/>
        </authorList>
    </citation>
    <scope>NUCLEOTIDE SEQUENCE</scope>
    <source>
        <strain evidence="2">TRF0915ILg1</strain>
        <tissue evidence="2">Whole body</tissue>
    </source>
</reference>
<name>A0A8K0DA11_IGNLU</name>
<dbReference type="InterPro" id="IPR037027">
    <property type="entry name" value="YqgF/RNaseH-like_dom_sf"/>
</dbReference>
<accession>A0A8K0DA11</accession>
<proteinExistence type="predicted"/>
<dbReference type="Proteomes" id="UP000801492">
    <property type="component" value="Unassembled WGS sequence"/>
</dbReference>